<accession>A0A699HVT1</accession>
<sequence>MGQTLIDHALSYTLTATANVLAVYIQQFWKTVKQVPNANNSIRFMIDRETVTYTMDMLRDTLQLPVETPDQPFIEPANLKFIQRFLKIVGYEGIFDKLNVFYINNLAQQCKRCSRSSSRLDEYYHSIKDDIPLVSLYTMRNVIVKEMLIPNEFLTDDICTTMDYKEYEKVFGRVDIPTIQLGEDIDKMVDGDDEDSYASDFADLIFQDEEDIRTRIEPGSHKENLEVDDDDVNDNIDKEKRDDEKKVNDDIEDEKKDK</sequence>
<feature type="region of interest" description="Disordered" evidence="1">
    <location>
        <begin position="215"/>
        <end position="258"/>
    </location>
</feature>
<name>A0A699HVT1_TANCI</name>
<organism evidence="2">
    <name type="scientific">Tanacetum cinerariifolium</name>
    <name type="common">Dalmatian daisy</name>
    <name type="synonym">Chrysanthemum cinerariifolium</name>
    <dbReference type="NCBI Taxonomy" id="118510"/>
    <lineage>
        <taxon>Eukaryota</taxon>
        <taxon>Viridiplantae</taxon>
        <taxon>Streptophyta</taxon>
        <taxon>Embryophyta</taxon>
        <taxon>Tracheophyta</taxon>
        <taxon>Spermatophyta</taxon>
        <taxon>Magnoliopsida</taxon>
        <taxon>eudicotyledons</taxon>
        <taxon>Gunneridae</taxon>
        <taxon>Pentapetalae</taxon>
        <taxon>asterids</taxon>
        <taxon>campanulids</taxon>
        <taxon>Asterales</taxon>
        <taxon>Asteraceae</taxon>
        <taxon>Asteroideae</taxon>
        <taxon>Anthemideae</taxon>
        <taxon>Anthemidinae</taxon>
        <taxon>Tanacetum</taxon>
    </lineage>
</organism>
<protein>
    <submittedName>
        <fullName evidence="2">Uncharacterized protein</fullName>
    </submittedName>
</protein>
<proteinExistence type="predicted"/>
<comment type="caution">
    <text evidence="2">The sequence shown here is derived from an EMBL/GenBank/DDBJ whole genome shotgun (WGS) entry which is preliminary data.</text>
</comment>
<feature type="compositionally biased region" description="Basic and acidic residues" evidence="1">
    <location>
        <begin position="235"/>
        <end position="258"/>
    </location>
</feature>
<dbReference type="EMBL" id="BKCJ010199013">
    <property type="protein sequence ID" value="GEY67359.1"/>
    <property type="molecule type" value="Genomic_DNA"/>
</dbReference>
<evidence type="ECO:0000256" key="1">
    <source>
        <dbReference type="SAM" id="MobiDB-lite"/>
    </source>
</evidence>
<evidence type="ECO:0000313" key="2">
    <source>
        <dbReference type="EMBL" id="GEY67359.1"/>
    </source>
</evidence>
<dbReference type="AlphaFoldDB" id="A0A699HVT1"/>
<reference evidence="2" key="1">
    <citation type="journal article" date="2019" name="Sci. Rep.">
        <title>Draft genome of Tanacetum cinerariifolium, the natural source of mosquito coil.</title>
        <authorList>
            <person name="Yamashiro T."/>
            <person name="Shiraishi A."/>
            <person name="Satake H."/>
            <person name="Nakayama K."/>
        </authorList>
    </citation>
    <scope>NUCLEOTIDE SEQUENCE</scope>
</reference>
<feature type="compositionally biased region" description="Basic and acidic residues" evidence="1">
    <location>
        <begin position="215"/>
        <end position="225"/>
    </location>
</feature>
<gene>
    <name evidence="2" type="ORF">Tci_439333</name>
</gene>